<reference evidence="1" key="1">
    <citation type="submission" date="2023-03" db="EMBL/GenBank/DDBJ databases">
        <title>Massive genome expansion in bonnet fungi (Mycena s.s.) driven by repeated elements and novel gene families across ecological guilds.</title>
        <authorList>
            <consortium name="Lawrence Berkeley National Laboratory"/>
            <person name="Harder C.B."/>
            <person name="Miyauchi S."/>
            <person name="Viragh M."/>
            <person name="Kuo A."/>
            <person name="Thoen E."/>
            <person name="Andreopoulos B."/>
            <person name="Lu D."/>
            <person name="Skrede I."/>
            <person name="Drula E."/>
            <person name="Henrissat B."/>
            <person name="Morin E."/>
            <person name="Kohler A."/>
            <person name="Barry K."/>
            <person name="LaButti K."/>
            <person name="Morin E."/>
            <person name="Salamov A."/>
            <person name="Lipzen A."/>
            <person name="Mereny Z."/>
            <person name="Hegedus B."/>
            <person name="Baldrian P."/>
            <person name="Stursova M."/>
            <person name="Weitz H."/>
            <person name="Taylor A."/>
            <person name="Grigoriev I.V."/>
            <person name="Nagy L.G."/>
            <person name="Martin F."/>
            <person name="Kauserud H."/>
        </authorList>
    </citation>
    <scope>NUCLEOTIDE SEQUENCE</scope>
    <source>
        <strain evidence="1">CBHHK002</strain>
    </source>
</reference>
<comment type="caution">
    <text evidence="1">The sequence shown here is derived from an EMBL/GenBank/DDBJ whole genome shotgun (WGS) entry which is preliminary data.</text>
</comment>
<protein>
    <submittedName>
        <fullName evidence="1">Uncharacterized protein</fullName>
    </submittedName>
</protein>
<dbReference type="Proteomes" id="UP001218218">
    <property type="component" value="Unassembled WGS sequence"/>
</dbReference>
<organism evidence="1 2">
    <name type="scientific">Mycena albidolilacea</name>
    <dbReference type="NCBI Taxonomy" id="1033008"/>
    <lineage>
        <taxon>Eukaryota</taxon>
        <taxon>Fungi</taxon>
        <taxon>Dikarya</taxon>
        <taxon>Basidiomycota</taxon>
        <taxon>Agaricomycotina</taxon>
        <taxon>Agaricomycetes</taxon>
        <taxon>Agaricomycetidae</taxon>
        <taxon>Agaricales</taxon>
        <taxon>Marasmiineae</taxon>
        <taxon>Mycenaceae</taxon>
        <taxon>Mycena</taxon>
    </lineage>
</organism>
<sequence length="123" mass="14151">MAEMARDYHENLQVDENPPDVEVREAKIKTVLENITAKPTEEQYESMKRQLLEKDVEEALKNSKNNRAAGLDGATYELWKTIHARYLEDLRCNRPAFNLIGLMTKAFNDIESYGVVPSTNFSE</sequence>
<dbReference type="AlphaFoldDB" id="A0AAD7A351"/>
<dbReference type="EMBL" id="JARIHO010000017">
    <property type="protein sequence ID" value="KAJ7348579.1"/>
    <property type="molecule type" value="Genomic_DNA"/>
</dbReference>
<proteinExistence type="predicted"/>
<name>A0AAD7A351_9AGAR</name>
<evidence type="ECO:0000313" key="2">
    <source>
        <dbReference type="Proteomes" id="UP001218218"/>
    </source>
</evidence>
<keyword evidence="2" id="KW-1185">Reference proteome</keyword>
<evidence type="ECO:0000313" key="1">
    <source>
        <dbReference type="EMBL" id="KAJ7348579.1"/>
    </source>
</evidence>
<accession>A0AAD7A351</accession>
<feature type="non-terminal residue" evidence="1">
    <location>
        <position position="123"/>
    </location>
</feature>
<gene>
    <name evidence="1" type="ORF">DFH08DRAFT_622873</name>
</gene>